<reference evidence="3" key="1">
    <citation type="journal article" date="2005" name="Nature">
        <title>The map-based sequence of the rice genome.</title>
        <authorList>
            <consortium name="International rice genome sequencing project (IRGSP)"/>
            <person name="Matsumoto T."/>
            <person name="Wu J."/>
            <person name="Kanamori H."/>
            <person name="Katayose Y."/>
            <person name="Fujisawa M."/>
            <person name="Namiki N."/>
            <person name="Mizuno H."/>
            <person name="Yamamoto K."/>
            <person name="Antonio B.A."/>
            <person name="Baba T."/>
            <person name="Sakata K."/>
            <person name="Nagamura Y."/>
            <person name="Aoki H."/>
            <person name="Arikawa K."/>
            <person name="Arita K."/>
            <person name="Bito T."/>
            <person name="Chiden Y."/>
            <person name="Fujitsuka N."/>
            <person name="Fukunaka R."/>
            <person name="Hamada M."/>
            <person name="Harada C."/>
            <person name="Hayashi A."/>
            <person name="Hijishita S."/>
            <person name="Honda M."/>
            <person name="Hosokawa S."/>
            <person name="Ichikawa Y."/>
            <person name="Idonuma A."/>
            <person name="Iijima M."/>
            <person name="Ikeda M."/>
            <person name="Ikeno M."/>
            <person name="Ito K."/>
            <person name="Ito S."/>
            <person name="Ito T."/>
            <person name="Ito Y."/>
            <person name="Ito Y."/>
            <person name="Iwabuchi A."/>
            <person name="Kamiya K."/>
            <person name="Karasawa W."/>
            <person name="Kurita K."/>
            <person name="Katagiri S."/>
            <person name="Kikuta A."/>
            <person name="Kobayashi H."/>
            <person name="Kobayashi N."/>
            <person name="Machita K."/>
            <person name="Maehara T."/>
            <person name="Masukawa M."/>
            <person name="Mizubayashi T."/>
            <person name="Mukai Y."/>
            <person name="Nagasaki H."/>
            <person name="Nagata Y."/>
            <person name="Naito S."/>
            <person name="Nakashima M."/>
            <person name="Nakama Y."/>
            <person name="Nakamichi Y."/>
            <person name="Nakamura M."/>
            <person name="Meguro A."/>
            <person name="Negishi M."/>
            <person name="Ohta I."/>
            <person name="Ohta T."/>
            <person name="Okamoto M."/>
            <person name="Ono N."/>
            <person name="Saji S."/>
            <person name="Sakaguchi M."/>
            <person name="Sakai K."/>
            <person name="Shibata M."/>
            <person name="Shimokawa T."/>
            <person name="Song J."/>
            <person name="Takazaki Y."/>
            <person name="Terasawa K."/>
            <person name="Tsugane M."/>
            <person name="Tsuji K."/>
            <person name="Ueda S."/>
            <person name="Waki K."/>
            <person name="Yamagata H."/>
            <person name="Yamamoto M."/>
            <person name="Yamamoto S."/>
            <person name="Yamane H."/>
            <person name="Yoshiki S."/>
            <person name="Yoshihara R."/>
            <person name="Yukawa K."/>
            <person name="Zhong H."/>
            <person name="Yano M."/>
            <person name="Yuan Q."/>
            <person name="Ouyang S."/>
            <person name="Liu J."/>
            <person name="Jones K.M."/>
            <person name="Gansberger K."/>
            <person name="Moffat K."/>
            <person name="Hill J."/>
            <person name="Bera J."/>
            <person name="Fadrosh D."/>
            <person name="Jin S."/>
            <person name="Johri S."/>
            <person name="Kim M."/>
            <person name="Overton L."/>
            <person name="Reardon M."/>
            <person name="Tsitrin T."/>
            <person name="Vuong H."/>
            <person name="Weaver B."/>
            <person name="Ciecko A."/>
            <person name="Tallon L."/>
            <person name="Jackson J."/>
            <person name="Pai G."/>
            <person name="Aken S.V."/>
            <person name="Utterback T."/>
            <person name="Reidmuller S."/>
            <person name="Feldblyum T."/>
            <person name="Hsiao J."/>
            <person name="Zismann V."/>
            <person name="Iobst S."/>
            <person name="de Vazeille A.R."/>
            <person name="Buell C.R."/>
            <person name="Ying K."/>
            <person name="Li Y."/>
            <person name="Lu T."/>
            <person name="Huang Y."/>
            <person name="Zhao Q."/>
            <person name="Feng Q."/>
            <person name="Zhang L."/>
            <person name="Zhu J."/>
            <person name="Weng Q."/>
            <person name="Mu J."/>
            <person name="Lu Y."/>
            <person name="Fan D."/>
            <person name="Liu Y."/>
            <person name="Guan J."/>
            <person name="Zhang Y."/>
            <person name="Yu S."/>
            <person name="Liu X."/>
            <person name="Zhang Y."/>
            <person name="Hong G."/>
            <person name="Han B."/>
            <person name="Choisne N."/>
            <person name="Demange N."/>
            <person name="Orjeda G."/>
            <person name="Samain S."/>
            <person name="Cattolico L."/>
            <person name="Pelletier E."/>
            <person name="Couloux A."/>
            <person name="Segurens B."/>
            <person name="Wincker P."/>
            <person name="D'Hont A."/>
            <person name="Scarpelli C."/>
            <person name="Weissenbach J."/>
            <person name="Salanoubat M."/>
            <person name="Quetier F."/>
            <person name="Yu Y."/>
            <person name="Kim H.R."/>
            <person name="Rambo T."/>
            <person name="Currie J."/>
            <person name="Collura K."/>
            <person name="Luo M."/>
            <person name="Yang T."/>
            <person name="Ammiraju J.S.S."/>
            <person name="Engler F."/>
            <person name="Soderlund C."/>
            <person name="Wing R.A."/>
            <person name="Palmer L.E."/>
            <person name="de la Bastide M."/>
            <person name="Spiegel L."/>
            <person name="Nascimento L."/>
            <person name="Zutavern T."/>
            <person name="O'Shaughnessy A."/>
            <person name="Dike S."/>
            <person name="Dedhia N."/>
            <person name="Preston R."/>
            <person name="Balija V."/>
            <person name="McCombie W.R."/>
            <person name="Chow T."/>
            <person name="Chen H."/>
            <person name="Chung M."/>
            <person name="Chen C."/>
            <person name="Shaw J."/>
            <person name="Wu H."/>
            <person name="Hsiao K."/>
            <person name="Chao Y."/>
            <person name="Chu M."/>
            <person name="Cheng C."/>
            <person name="Hour A."/>
            <person name="Lee P."/>
            <person name="Lin S."/>
            <person name="Lin Y."/>
            <person name="Liou J."/>
            <person name="Liu S."/>
            <person name="Hsing Y."/>
            <person name="Raghuvanshi S."/>
            <person name="Mohanty A."/>
            <person name="Bharti A.K."/>
            <person name="Gaur A."/>
            <person name="Gupta V."/>
            <person name="Kumar D."/>
            <person name="Ravi V."/>
            <person name="Vij S."/>
            <person name="Kapur A."/>
            <person name="Khurana P."/>
            <person name="Khurana P."/>
            <person name="Khurana J.P."/>
            <person name="Tyagi A.K."/>
            <person name="Gaikwad K."/>
            <person name="Singh A."/>
            <person name="Dalal V."/>
            <person name="Srivastava S."/>
            <person name="Dixit A."/>
            <person name="Pal A.K."/>
            <person name="Ghazi I.A."/>
            <person name="Yadav M."/>
            <person name="Pandit A."/>
            <person name="Bhargava A."/>
            <person name="Sureshbabu K."/>
            <person name="Batra K."/>
            <person name="Sharma T.R."/>
            <person name="Mohapatra T."/>
            <person name="Singh N.K."/>
            <person name="Messing J."/>
            <person name="Nelson A.B."/>
            <person name="Fuks G."/>
            <person name="Kavchok S."/>
            <person name="Keizer G."/>
            <person name="Linton E."/>
            <person name="Llaca V."/>
            <person name="Song R."/>
            <person name="Tanyolac B."/>
            <person name="Young S."/>
            <person name="Ho-Il K."/>
            <person name="Hahn J.H."/>
            <person name="Sangsakoo G."/>
            <person name="Vanavichit A."/>
            <person name="de Mattos Luiz.A.T."/>
            <person name="Zimmer P.D."/>
            <person name="Malone G."/>
            <person name="Dellagostin O."/>
            <person name="de Oliveira A.C."/>
            <person name="Bevan M."/>
            <person name="Bancroft I."/>
            <person name="Minx P."/>
            <person name="Cordum H."/>
            <person name="Wilson R."/>
            <person name="Cheng Z."/>
            <person name="Jin W."/>
            <person name="Jiang J."/>
            <person name="Leong S.A."/>
            <person name="Iwama H."/>
            <person name="Gojobori T."/>
            <person name="Itoh T."/>
            <person name="Niimura Y."/>
            <person name="Fujii Y."/>
            <person name="Habara T."/>
            <person name="Sakai H."/>
            <person name="Sato Y."/>
            <person name="Wilson G."/>
            <person name="Kumar K."/>
            <person name="McCouch S."/>
            <person name="Juretic N."/>
            <person name="Hoen D."/>
            <person name="Wright S."/>
            <person name="Bruskiewich R."/>
            <person name="Bureau T."/>
            <person name="Miyao A."/>
            <person name="Hirochika H."/>
            <person name="Nishikawa T."/>
            <person name="Kadowaki K."/>
            <person name="Sugiura M."/>
            <person name="Burr B."/>
            <person name="Sasaki T."/>
        </authorList>
    </citation>
    <scope>NUCLEOTIDE SEQUENCE [LARGE SCALE GENOMIC DNA]</scope>
    <source>
        <strain evidence="3">cv. Nipponbare</strain>
    </source>
</reference>
<proteinExistence type="predicted"/>
<feature type="compositionally biased region" description="Low complexity" evidence="1">
    <location>
        <begin position="41"/>
        <end position="54"/>
    </location>
</feature>
<feature type="region of interest" description="Disordered" evidence="1">
    <location>
        <begin position="16"/>
        <end position="54"/>
    </location>
</feature>
<dbReference type="Proteomes" id="UP000000763">
    <property type="component" value="Chromosome 7"/>
</dbReference>
<evidence type="ECO:0000256" key="1">
    <source>
        <dbReference type="SAM" id="MobiDB-lite"/>
    </source>
</evidence>
<dbReference type="AlphaFoldDB" id="Q7XHY1"/>
<evidence type="ECO:0000313" key="3">
    <source>
        <dbReference type="Proteomes" id="UP000000763"/>
    </source>
</evidence>
<evidence type="ECO:0000313" key="2">
    <source>
        <dbReference type="EMBL" id="BAC79986.1"/>
    </source>
</evidence>
<feature type="compositionally biased region" description="Basic residues" evidence="1">
    <location>
        <begin position="18"/>
        <end position="37"/>
    </location>
</feature>
<reference evidence="3" key="2">
    <citation type="journal article" date="2008" name="Nucleic Acids Res.">
        <title>The rice annotation project database (RAP-DB): 2008 update.</title>
        <authorList>
            <consortium name="The rice annotation project (RAP)"/>
        </authorList>
    </citation>
    <scope>GENOME REANNOTATION</scope>
    <source>
        <strain evidence="3">cv. Nipponbare</strain>
    </source>
</reference>
<organism evidence="2 3">
    <name type="scientific">Oryza sativa subsp. japonica</name>
    <name type="common">Rice</name>
    <dbReference type="NCBI Taxonomy" id="39947"/>
    <lineage>
        <taxon>Eukaryota</taxon>
        <taxon>Viridiplantae</taxon>
        <taxon>Streptophyta</taxon>
        <taxon>Embryophyta</taxon>
        <taxon>Tracheophyta</taxon>
        <taxon>Spermatophyta</taxon>
        <taxon>Magnoliopsida</taxon>
        <taxon>Liliopsida</taxon>
        <taxon>Poales</taxon>
        <taxon>Poaceae</taxon>
        <taxon>BOP clade</taxon>
        <taxon>Oryzoideae</taxon>
        <taxon>Oryzeae</taxon>
        <taxon>Oryzinae</taxon>
        <taxon>Oryza</taxon>
        <taxon>Oryza sativa</taxon>
    </lineage>
</organism>
<sequence>MCRDRQEAAAVAALRACGGRRRHGRPRPARPHAGGRHAGREVPAARAAAGGAVARSPEGGLLLRHTVKRWNVDPALLHTLHEQDGRRQRRRRQQRCSVKRRLLKLKKNFRFVLKPQCNL</sequence>
<gene>
    <name evidence="2" type="primary">P0681F05.121-2</name>
</gene>
<name>Q7XHY1_ORYSJ</name>
<dbReference type="EMBL" id="AP004674">
    <property type="protein sequence ID" value="BAC79986.1"/>
    <property type="molecule type" value="Genomic_DNA"/>
</dbReference>
<accession>Q7XHY1</accession>
<protein>
    <submittedName>
        <fullName evidence="2">Uncharacterized protein</fullName>
    </submittedName>
</protein>